<dbReference type="EMBL" id="MWBQ01000168">
    <property type="protein sequence ID" value="OQA55242.1"/>
    <property type="molecule type" value="Genomic_DNA"/>
</dbReference>
<protein>
    <submittedName>
        <fullName evidence="1">Uncharacterized protein</fullName>
    </submittedName>
</protein>
<comment type="caution">
    <text evidence="1">The sequence shown here is derived from an EMBL/GenBank/DDBJ whole genome shotgun (WGS) entry which is preliminary data.</text>
</comment>
<sequence>MTAQIPDEFIFKGKKYELIGIKGDDLFSPETFGMEPEMIHTACYRGFYAKYRFTREVLYLSELTINEKNNNYLPINGIKPIGNPLHEMTYRKLNLIIPFTGKIRLARNFLNEYYVHMGFQSPWAYETVLDITIKEGKVIDIKDRSEEFKLKWQEIKQQEINNVVDWINDAFSLDMDLE</sequence>
<organism evidence="1">
    <name type="scientific">Candidatus Atribacter allofermentans</name>
    <dbReference type="NCBI Taxonomy" id="1852833"/>
    <lineage>
        <taxon>Bacteria</taxon>
        <taxon>Pseudomonadati</taxon>
        <taxon>Atribacterota</taxon>
        <taxon>Atribacteria</taxon>
        <taxon>Atribacterales</taxon>
        <taxon>Atribacteraceae</taxon>
        <taxon>Atribacter</taxon>
    </lineage>
</organism>
<accession>A0A1V5SMR1</accession>
<reference evidence="1" key="1">
    <citation type="submission" date="2017-02" db="EMBL/GenBank/DDBJ databases">
        <title>Delving into the versatile metabolic prowess of the omnipresent phylum Bacteroidetes.</title>
        <authorList>
            <person name="Nobu M.K."/>
            <person name="Mei R."/>
            <person name="Narihiro T."/>
            <person name="Kuroda K."/>
            <person name="Liu W.-T."/>
        </authorList>
    </citation>
    <scope>NUCLEOTIDE SEQUENCE</scope>
    <source>
        <strain evidence="1">ADurb.Bin276</strain>
    </source>
</reference>
<gene>
    <name evidence="1" type="ORF">BWY41_01716</name>
</gene>
<name>A0A1V5SMR1_9BACT</name>
<dbReference type="AlphaFoldDB" id="A0A1V5SMR1"/>
<dbReference type="Proteomes" id="UP000485569">
    <property type="component" value="Unassembled WGS sequence"/>
</dbReference>
<proteinExistence type="predicted"/>
<evidence type="ECO:0000313" key="1">
    <source>
        <dbReference type="EMBL" id="OQA55242.1"/>
    </source>
</evidence>